<reference evidence="2 3" key="1">
    <citation type="submission" date="2016-10" db="EMBL/GenBank/DDBJ databases">
        <authorList>
            <person name="de Groot N.N."/>
        </authorList>
    </citation>
    <scope>NUCLEOTIDE SEQUENCE [LARGE SCALE GENOMIC DNA]</scope>
    <source>
        <strain evidence="2 3">DSM 9236</strain>
    </source>
</reference>
<gene>
    <name evidence="2" type="ORF">SAMN05216245_13317</name>
</gene>
<evidence type="ECO:0000256" key="1">
    <source>
        <dbReference type="SAM" id="SignalP"/>
    </source>
</evidence>
<dbReference type="OrthoDB" id="1665909at2"/>
<accession>A0A1I2ECY6</accession>
<dbReference type="EMBL" id="FONL01000033">
    <property type="protein sequence ID" value="SFE90527.1"/>
    <property type="molecule type" value="Genomic_DNA"/>
</dbReference>
<dbReference type="AlphaFoldDB" id="A0A1I2ECY6"/>
<evidence type="ECO:0000313" key="3">
    <source>
        <dbReference type="Proteomes" id="UP000198896"/>
    </source>
</evidence>
<feature type="signal peptide" evidence="1">
    <location>
        <begin position="1"/>
        <end position="22"/>
    </location>
</feature>
<protein>
    <recommendedName>
        <fullName evidence="4">Beta-lactamase-inhibitor-like, PepSY-like</fullName>
    </recommendedName>
</protein>
<evidence type="ECO:0008006" key="4">
    <source>
        <dbReference type="Google" id="ProtNLM"/>
    </source>
</evidence>
<dbReference type="Proteomes" id="UP000198896">
    <property type="component" value="Unassembled WGS sequence"/>
</dbReference>
<organism evidence="2 3">
    <name type="scientific">Succiniclasticum ruminis DSM 9236</name>
    <dbReference type="NCBI Taxonomy" id="1123323"/>
    <lineage>
        <taxon>Bacteria</taxon>
        <taxon>Bacillati</taxon>
        <taxon>Bacillota</taxon>
        <taxon>Negativicutes</taxon>
        <taxon>Acidaminococcales</taxon>
        <taxon>Acidaminococcaceae</taxon>
        <taxon>Succiniclasticum</taxon>
    </lineage>
</organism>
<keyword evidence="3" id="KW-1185">Reference proteome</keyword>
<dbReference type="RefSeq" id="WP_093914386.1">
    <property type="nucleotide sequence ID" value="NZ_FONL01000033.1"/>
</dbReference>
<sequence>MKKLLLTVITGAALLAGSTCFATVPANQLELGGIPYGASVSTVENAYGRPRKSEREMKSYGEKVEYEYGNSLDFEFVNGKLTKIKADDFSDAKTKAGIGLGADMAMVKKAYGEPDFIHEEDFIYYAEGMQGIGLKIEIKYGKVTEIKCGVLN</sequence>
<name>A0A1I2ECY6_9FIRM</name>
<proteinExistence type="predicted"/>
<evidence type="ECO:0000313" key="2">
    <source>
        <dbReference type="EMBL" id="SFE90527.1"/>
    </source>
</evidence>
<dbReference type="STRING" id="1123323.SAMN05216245_13317"/>
<keyword evidence="1" id="KW-0732">Signal</keyword>
<feature type="chain" id="PRO_5011710118" description="Beta-lactamase-inhibitor-like, PepSY-like" evidence="1">
    <location>
        <begin position="23"/>
        <end position="152"/>
    </location>
</feature>